<name>A0A8S5T1Y7_9CAUD</name>
<sequence>MNNEIQLKTQEENKLAERNAQTEMMVARQAQEVQVAMIAAKKFPRDEFSAIERIKATCQRMTLAEQAIYSYPKGGQNVSGPSIRLAEAIAQGWGNIDAGVIELSNQNGKSEMMAYAWDLETNTRITKTFSIEHVRDTRKGRVSLTDVRDIYEATANFGARRVRACILAIIPGDITEMAVNECKKTLASKETRPVEEIVKGLIDGFKKYGVEKSQLEHYIGKQLTICTKEDLIELRGVWKSISDGQAKASDYFKAPALEVEAKQEEAKK</sequence>
<organism evidence="1">
    <name type="scientific">Podoviridae sp. ctefc32</name>
    <dbReference type="NCBI Taxonomy" id="2827742"/>
    <lineage>
        <taxon>Viruses</taxon>
        <taxon>Duplodnaviria</taxon>
        <taxon>Heunggongvirae</taxon>
        <taxon>Uroviricota</taxon>
        <taxon>Caudoviricetes</taxon>
    </lineage>
</organism>
<protein>
    <submittedName>
        <fullName evidence="1">Uncharacterized protein</fullName>
    </submittedName>
</protein>
<proteinExistence type="predicted"/>
<evidence type="ECO:0000313" key="1">
    <source>
        <dbReference type="EMBL" id="DAF57380.1"/>
    </source>
</evidence>
<dbReference type="EMBL" id="BK032733">
    <property type="protein sequence ID" value="DAF57380.1"/>
    <property type="molecule type" value="Genomic_DNA"/>
</dbReference>
<accession>A0A8S5T1Y7</accession>
<reference evidence="1" key="1">
    <citation type="journal article" date="2021" name="Proc. Natl. Acad. Sci. U.S.A.">
        <title>A Catalog of Tens of Thousands of Viruses from Human Metagenomes Reveals Hidden Associations with Chronic Diseases.</title>
        <authorList>
            <person name="Tisza M.J."/>
            <person name="Buck C.B."/>
        </authorList>
    </citation>
    <scope>NUCLEOTIDE SEQUENCE</scope>
    <source>
        <strain evidence="1">Ctefc32</strain>
    </source>
</reference>